<evidence type="ECO:0000256" key="1">
    <source>
        <dbReference type="ARBA" id="ARBA00007637"/>
    </source>
</evidence>
<dbReference type="SUPFAM" id="SSF51735">
    <property type="entry name" value="NAD(P)-binding Rossmann-fold domains"/>
    <property type="match status" value="1"/>
</dbReference>
<accession>A0A1F4T5T5</accession>
<feature type="domain" description="NAD-dependent epimerase/dehydratase" evidence="2">
    <location>
        <begin position="5"/>
        <end position="218"/>
    </location>
</feature>
<dbReference type="Proteomes" id="UP000178602">
    <property type="component" value="Unassembled WGS sequence"/>
</dbReference>
<dbReference type="InterPro" id="IPR001509">
    <property type="entry name" value="Epimerase_deHydtase"/>
</dbReference>
<dbReference type="PANTHER" id="PTHR43000">
    <property type="entry name" value="DTDP-D-GLUCOSE 4,6-DEHYDRATASE-RELATED"/>
    <property type="match status" value="1"/>
</dbReference>
<reference evidence="3 4" key="1">
    <citation type="journal article" date="2016" name="Nat. Commun.">
        <title>Thousands of microbial genomes shed light on interconnected biogeochemical processes in an aquifer system.</title>
        <authorList>
            <person name="Anantharaman K."/>
            <person name="Brown C.T."/>
            <person name="Hug L.A."/>
            <person name="Sharon I."/>
            <person name="Castelle C.J."/>
            <person name="Probst A.J."/>
            <person name="Thomas B.C."/>
            <person name="Singh A."/>
            <person name="Wilkins M.J."/>
            <person name="Karaoz U."/>
            <person name="Brodie E.L."/>
            <person name="Williams K.H."/>
            <person name="Hubbard S.S."/>
            <person name="Banfield J.F."/>
        </authorList>
    </citation>
    <scope>NUCLEOTIDE SEQUENCE [LARGE SCALE GENOMIC DNA]</scope>
</reference>
<dbReference type="AlphaFoldDB" id="A0A1F4T5T5"/>
<protein>
    <recommendedName>
        <fullName evidence="2">NAD-dependent epimerase/dehydratase domain-containing protein</fullName>
    </recommendedName>
</protein>
<dbReference type="Pfam" id="PF01370">
    <property type="entry name" value="Epimerase"/>
    <property type="match status" value="1"/>
</dbReference>
<gene>
    <name evidence="3" type="ORF">A3K49_02490</name>
</gene>
<name>A0A1F4T5T5_UNCSA</name>
<evidence type="ECO:0000259" key="2">
    <source>
        <dbReference type="Pfam" id="PF01370"/>
    </source>
</evidence>
<evidence type="ECO:0000313" key="4">
    <source>
        <dbReference type="Proteomes" id="UP000178602"/>
    </source>
</evidence>
<dbReference type="EMBL" id="MEUG01000001">
    <property type="protein sequence ID" value="OGC27859.1"/>
    <property type="molecule type" value="Genomic_DNA"/>
</dbReference>
<comment type="caution">
    <text evidence="3">The sequence shown here is derived from an EMBL/GenBank/DDBJ whole genome shotgun (WGS) entry which is preliminary data.</text>
</comment>
<dbReference type="PRINTS" id="PR01713">
    <property type="entry name" value="NUCEPIMERASE"/>
</dbReference>
<comment type="similarity">
    <text evidence="1">Belongs to the NAD(P)-dependent epimerase/dehydratase family.</text>
</comment>
<proteinExistence type="inferred from homology"/>
<organism evidence="3 4">
    <name type="scientific">candidate division WOR-1 bacterium RIFOXYC12_FULL_54_18</name>
    <dbReference type="NCBI Taxonomy" id="1802584"/>
    <lineage>
        <taxon>Bacteria</taxon>
        <taxon>Bacillati</taxon>
        <taxon>Saganbacteria</taxon>
    </lineage>
</organism>
<dbReference type="InterPro" id="IPR036291">
    <property type="entry name" value="NAD(P)-bd_dom_sf"/>
</dbReference>
<evidence type="ECO:0000313" key="3">
    <source>
        <dbReference type="EMBL" id="OGC27859.1"/>
    </source>
</evidence>
<dbReference type="Gene3D" id="3.40.50.720">
    <property type="entry name" value="NAD(P)-binding Rossmann-like Domain"/>
    <property type="match status" value="1"/>
</dbReference>
<sequence>MANKILITGSAGFIGRSLIERLRSEAVELIECDLSLGHDLLDLKQTLALPPAAIVVHLAANTNVQTAFEKPFPIYRDNLLGTLNLLEYCRLNRVQRIIYSSSYVYGRPQTLPIDETHPVMINNPYGRSKLIGEQLVTAYSEDFGIAASILRNFNVYGPGQSPRFLIPSVIAQLYSESPAIKVADLNPKRDYIYIKDVVEAMWRACQSNAPGTRTYNLGCGASYSVGEAVELIFKLSGRRKPIESAGKSRKNEIMDTVADITRARLELGWEPRYDFAAGLADLLKTEGRIK</sequence>